<name>A0AA36CBE8_9BILA</name>
<dbReference type="AlphaFoldDB" id="A0AA36CBE8"/>
<protein>
    <recommendedName>
        <fullName evidence="5">Nematode cuticle collagen N-terminal domain-containing protein</fullName>
    </recommendedName>
</protein>
<feature type="domain" description="Nematode cuticle collagen N-terminal" evidence="5">
    <location>
        <begin position="7"/>
        <end position="62"/>
    </location>
</feature>
<comment type="caution">
    <text evidence="6">The sequence shown here is derived from an EMBL/GenBank/DDBJ whole genome shotgun (WGS) entry which is preliminary data.</text>
</comment>
<gene>
    <name evidence="6" type="ORF">MSPICULIGERA_LOCUS4053</name>
</gene>
<dbReference type="SMART" id="SM01088">
    <property type="entry name" value="Col_cuticle_N"/>
    <property type="match status" value="1"/>
</dbReference>
<evidence type="ECO:0000313" key="7">
    <source>
        <dbReference type="Proteomes" id="UP001177023"/>
    </source>
</evidence>
<accession>A0AA36CBE8</accession>
<reference evidence="6" key="1">
    <citation type="submission" date="2023-06" db="EMBL/GenBank/DDBJ databases">
        <authorList>
            <person name="Delattre M."/>
        </authorList>
    </citation>
    <scope>NUCLEOTIDE SEQUENCE</scope>
    <source>
        <strain evidence="6">AF72</strain>
    </source>
</reference>
<evidence type="ECO:0000256" key="3">
    <source>
        <dbReference type="ARBA" id="ARBA00023157"/>
    </source>
</evidence>
<proteinExistence type="predicted"/>
<sequence length="82" mass="8929">MEPQKSSSAGDAFSGGRLPPLAMTACLLAFPLVFHYVQTLQAHVQGEVEYRKSGSRDMWKSMGEMGSEGPEDALDALVRVTR</sequence>
<keyword evidence="3" id="KW-1015">Disulfide bond</keyword>
<dbReference type="EMBL" id="CATQJA010001035">
    <property type="protein sequence ID" value="CAJ0565412.1"/>
    <property type="molecule type" value="Genomic_DNA"/>
</dbReference>
<keyword evidence="4" id="KW-0812">Transmembrane</keyword>
<feature type="transmembrane region" description="Helical" evidence="4">
    <location>
        <begin position="20"/>
        <end position="37"/>
    </location>
</feature>
<evidence type="ECO:0000256" key="4">
    <source>
        <dbReference type="SAM" id="Phobius"/>
    </source>
</evidence>
<dbReference type="Proteomes" id="UP001177023">
    <property type="component" value="Unassembled WGS sequence"/>
</dbReference>
<evidence type="ECO:0000313" key="6">
    <source>
        <dbReference type="EMBL" id="CAJ0565412.1"/>
    </source>
</evidence>
<evidence type="ECO:0000259" key="5">
    <source>
        <dbReference type="SMART" id="SM01088"/>
    </source>
</evidence>
<keyword evidence="4" id="KW-1133">Transmembrane helix</keyword>
<keyword evidence="2" id="KW-0677">Repeat</keyword>
<organism evidence="6 7">
    <name type="scientific">Mesorhabditis spiculigera</name>
    <dbReference type="NCBI Taxonomy" id="96644"/>
    <lineage>
        <taxon>Eukaryota</taxon>
        <taxon>Metazoa</taxon>
        <taxon>Ecdysozoa</taxon>
        <taxon>Nematoda</taxon>
        <taxon>Chromadorea</taxon>
        <taxon>Rhabditida</taxon>
        <taxon>Rhabditina</taxon>
        <taxon>Rhabditomorpha</taxon>
        <taxon>Rhabditoidea</taxon>
        <taxon>Rhabditidae</taxon>
        <taxon>Mesorhabditinae</taxon>
        <taxon>Mesorhabditis</taxon>
    </lineage>
</organism>
<keyword evidence="7" id="KW-1185">Reference proteome</keyword>
<keyword evidence="4" id="KW-0472">Membrane</keyword>
<dbReference type="GO" id="GO:0042302">
    <property type="term" value="F:structural constituent of cuticle"/>
    <property type="evidence" value="ECO:0007669"/>
    <property type="project" value="InterPro"/>
</dbReference>
<evidence type="ECO:0000256" key="1">
    <source>
        <dbReference type="ARBA" id="ARBA00011518"/>
    </source>
</evidence>
<dbReference type="Pfam" id="PF01484">
    <property type="entry name" value="Col_cuticle_N"/>
    <property type="match status" value="1"/>
</dbReference>
<comment type="subunit">
    <text evidence="1">Collagen polypeptide chains are complexed within the cuticle by disulfide bonds and other types of covalent cross-links.</text>
</comment>
<evidence type="ECO:0000256" key="2">
    <source>
        <dbReference type="ARBA" id="ARBA00022737"/>
    </source>
</evidence>
<dbReference type="InterPro" id="IPR002486">
    <property type="entry name" value="Col_cuticle_N"/>
</dbReference>
<feature type="non-terminal residue" evidence="6">
    <location>
        <position position="82"/>
    </location>
</feature>